<evidence type="ECO:0000256" key="1">
    <source>
        <dbReference type="SAM" id="MobiDB-lite"/>
    </source>
</evidence>
<feature type="compositionally biased region" description="Acidic residues" evidence="1">
    <location>
        <begin position="187"/>
        <end position="197"/>
    </location>
</feature>
<evidence type="ECO:0000313" key="3">
    <source>
        <dbReference type="EMBL" id="GAA4121245.1"/>
    </source>
</evidence>
<gene>
    <name evidence="3" type="ORF">GCM10022215_26000</name>
</gene>
<reference evidence="4" key="1">
    <citation type="journal article" date="2019" name="Int. J. Syst. Evol. Microbiol.">
        <title>The Global Catalogue of Microorganisms (GCM) 10K type strain sequencing project: providing services to taxonomists for standard genome sequencing and annotation.</title>
        <authorList>
            <consortium name="The Broad Institute Genomics Platform"/>
            <consortium name="The Broad Institute Genome Sequencing Center for Infectious Disease"/>
            <person name="Wu L."/>
            <person name="Ma J."/>
        </authorList>
    </citation>
    <scope>NUCLEOTIDE SEQUENCE [LARGE SCALE GENOMIC DNA]</scope>
    <source>
        <strain evidence="4">JCM 16703</strain>
    </source>
</reference>
<name>A0ABP7XKY3_9ACTN</name>
<feature type="signal peptide" evidence="2">
    <location>
        <begin position="1"/>
        <end position="30"/>
    </location>
</feature>
<protein>
    <recommendedName>
        <fullName evidence="5">Ig-like domain-containing protein</fullName>
    </recommendedName>
</protein>
<feature type="region of interest" description="Disordered" evidence="1">
    <location>
        <begin position="178"/>
        <end position="197"/>
    </location>
</feature>
<sequence length="197" mass="19919">MTTSRLPRLIAAVALSLAAGPLLGTAPAHAASGLSVTDPGSDVDIAAQSPKKFTKIAQSLEILKAGASGGGKVRFTLATKKPLEAADPGKKNPVGATFLLCEGVPDGGCTGTVITYTDTGDPTVEVNWQDQGDREIPDGCGGTAKVGRSIVVTVPRECLATTSGVTLTANIIMRHGKPGPRAALISDDTDASDVGDL</sequence>
<proteinExistence type="predicted"/>
<evidence type="ECO:0000256" key="2">
    <source>
        <dbReference type="SAM" id="SignalP"/>
    </source>
</evidence>
<accession>A0ABP7XKY3</accession>
<dbReference type="Proteomes" id="UP001501495">
    <property type="component" value="Unassembled WGS sequence"/>
</dbReference>
<feature type="chain" id="PRO_5046965588" description="Ig-like domain-containing protein" evidence="2">
    <location>
        <begin position="31"/>
        <end position="197"/>
    </location>
</feature>
<dbReference type="RefSeq" id="WP_344733844.1">
    <property type="nucleotide sequence ID" value="NZ_BAAAZH010000017.1"/>
</dbReference>
<evidence type="ECO:0000313" key="4">
    <source>
        <dbReference type="Proteomes" id="UP001501495"/>
    </source>
</evidence>
<keyword evidence="4" id="KW-1185">Reference proteome</keyword>
<dbReference type="EMBL" id="BAAAZH010000017">
    <property type="protein sequence ID" value="GAA4121245.1"/>
    <property type="molecule type" value="Genomic_DNA"/>
</dbReference>
<comment type="caution">
    <text evidence="3">The sequence shown here is derived from an EMBL/GenBank/DDBJ whole genome shotgun (WGS) entry which is preliminary data.</text>
</comment>
<evidence type="ECO:0008006" key="5">
    <source>
        <dbReference type="Google" id="ProtNLM"/>
    </source>
</evidence>
<organism evidence="3 4">
    <name type="scientific">Nocardioides fonticola</name>
    <dbReference type="NCBI Taxonomy" id="450363"/>
    <lineage>
        <taxon>Bacteria</taxon>
        <taxon>Bacillati</taxon>
        <taxon>Actinomycetota</taxon>
        <taxon>Actinomycetes</taxon>
        <taxon>Propionibacteriales</taxon>
        <taxon>Nocardioidaceae</taxon>
        <taxon>Nocardioides</taxon>
    </lineage>
</organism>
<keyword evidence="2" id="KW-0732">Signal</keyword>